<feature type="region of interest" description="Disordered" evidence="1">
    <location>
        <begin position="1023"/>
        <end position="1047"/>
    </location>
</feature>
<feature type="region of interest" description="Disordered" evidence="1">
    <location>
        <begin position="138"/>
        <end position="200"/>
    </location>
</feature>
<evidence type="ECO:0000313" key="2">
    <source>
        <dbReference type="Proteomes" id="UP000038045"/>
    </source>
</evidence>
<dbReference type="WBParaSite" id="PTRK_0000825500.1">
    <property type="protein sequence ID" value="PTRK_0000825500.1"/>
    <property type="gene ID" value="PTRK_0000825500"/>
</dbReference>
<proteinExistence type="predicted"/>
<sequence>PGLSADGADAALDVARRHIGVGQGQGPAVVGVQAPAARTRAVARVAARRHHDAAALRQGRRIDLAHGQRRRRLAAVAVEHAEHRPFAAQADPPGIIAADRQNGHALALGCMGQGGLRIEDQLDVGGGAKAQAGAVHGLGRGHTASAGAPGRPVRDRGAAWCGGRSGRPWPYRLGRRRTGGARTVQGSDRPDCRFRRAGRPAPSVRRSVQRFRRARLAGWRIATWEMAFSMGFSIGKPRPPMKIRQGRAVWPLGEKRSPVRQSGLIVAQNRQAIDLSRASGRDGGARDVARLGHRSGRAPGVEHLDGRDRHLFQRLGALLQGHRVALGRLHVRQPRLGHAQQGQPDRPPGVADRDQSRLPHQGGRRLDHAHGRVLDRDQGAVAVPAQDSVDRALKGLEADRLVPRAQVQAGFVVLGHRLGAADAFGDVLAGHFQVDAAGMDALGLGHVDEGADLAHDAIERTGLVAVAGLQRIAVHRVDRPDDALARRLHRPHQARQAVARLVVAEAADQRQTARSVVRVQGVDQRQQVVRRHGRPALDPDGVGDAAHELDVGAVQLAGALADPQHVGRGVEPFAGRTVQARQGALDVQQQGFVAGEDLDARQVGMRLGRDADRLHEGQGLGDLVGQLAVGRARAVVGEAQSPAVDVVEVRIPPARKGAQQVQRRGRLVIGADQALRIGRALFRGEAHAVDDVAPIGRQLDPADLFDRRRARLGELTGDAAHLHHRLATGEGQDHRHLQDQAEGVADVVGRELLEALGAVAALQQEGVARLDLGQVAGELARLARKDKGRHRAQLVFDARQFGGVRIVRRHMQNGLVSPGFGGPALTHAAKIGFSAIWNNKPCRKLPDQRFPCLALRQGCEQGLDLGVRNRRKLGGRPLRRIVLVDDDGADALLEIVGLHHAPAQRIFHRHVVGEVGQGRPRADLAQRDLQRLRRLGLQDVQLLQRPLRTVGLKGGDDLLDRVEGEQAVNGLAVRCQRRRPGVPGGAVGDRLGISGPGQQIGLQRLDALRRDEVGVNAQRHRIRRLQPRAGQGQPHSRLARQARQEPAAAYVGEQADAGFRHGVGGALGGDADVGGFADAHAAAHDDAVHHRRDRLGIDEHQMVQLILGLEEGLGL</sequence>
<accession>A0A0N4ZJN4</accession>
<feature type="compositionally biased region" description="Basic and acidic residues" evidence="1">
    <location>
        <begin position="364"/>
        <end position="378"/>
    </location>
</feature>
<evidence type="ECO:0000256" key="1">
    <source>
        <dbReference type="SAM" id="MobiDB-lite"/>
    </source>
</evidence>
<dbReference type="Proteomes" id="UP000038045">
    <property type="component" value="Unplaced"/>
</dbReference>
<name>A0A0N4ZJN4_PARTI</name>
<organism evidence="2 3">
    <name type="scientific">Parastrongyloides trichosuri</name>
    <name type="common">Possum-specific nematode worm</name>
    <dbReference type="NCBI Taxonomy" id="131310"/>
    <lineage>
        <taxon>Eukaryota</taxon>
        <taxon>Metazoa</taxon>
        <taxon>Ecdysozoa</taxon>
        <taxon>Nematoda</taxon>
        <taxon>Chromadorea</taxon>
        <taxon>Rhabditida</taxon>
        <taxon>Tylenchina</taxon>
        <taxon>Panagrolaimomorpha</taxon>
        <taxon>Strongyloidoidea</taxon>
        <taxon>Strongyloididae</taxon>
        <taxon>Parastrongyloides</taxon>
    </lineage>
</organism>
<evidence type="ECO:0000313" key="3">
    <source>
        <dbReference type="WBParaSite" id="PTRK_0000825500.1"/>
    </source>
</evidence>
<protein>
    <submittedName>
        <fullName evidence="3">LigA</fullName>
    </submittedName>
</protein>
<reference evidence="3" key="1">
    <citation type="submission" date="2017-02" db="UniProtKB">
        <authorList>
            <consortium name="WormBaseParasite"/>
        </authorList>
    </citation>
    <scope>IDENTIFICATION</scope>
</reference>
<feature type="region of interest" description="Disordered" evidence="1">
    <location>
        <begin position="333"/>
        <end position="379"/>
    </location>
</feature>
<dbReference type="AlphaFoldDB" id="A0A0N4ZJN4"/>
<keyword evidence="2" id="KW-1185">Reference proteome</keyword>